<dbReference type="CDD" id="cd00121">
    <property type="entry name" value="MATH"/>
    <property type="match status" value="1"/>
</dbReference>
<dbReference type="PANTHER" id="PTHR26379">
    <property type="entry name" value="BTB/POZ AND MATH DOMAIN-CONTAINING PROTEIN 1"/>
    <property type="match status" value="1"/>
</dbReference>
<keyword evidence="3" id="KW-1185">Reference proteome</keyword>
<accession>A0A5A7QS20</accession>
<dbReference type="GO" id="GO:0016567">
    <property type="term" value="P:protein ubiquitination"/>
    <property type="evidence" value="ECO:0007669"/>
    <property type="project" value="InterPro"/>
</dbReference>
<dbReference type="PANTHER" id="PTHR26379:SF466">
    <property type="entry name" value="BTB_POZ AND MATH DOMAIN-CONTAINING PROTEIN 4"/>
    <property type="match status" value="1"/>
</dbReference>
<dbReference type="AlphaFoldDB" id="A0A5A7QS20"/>
<evidence type="ECO:0000313" key="2">
    <source>
        <dbReference type="EMBL" id="GER47217.1"/>
    </source>
</evidence>
<feature type="domain" description="MATH" evidence="1">
    <location>
        <begin position="35"/>
        <end position="95"/>
    </location>
</feature>
<comment type="caution">
    <text evidence="2">The sequence shown here is derived from an EMBL/GenBank/DDBJ whole genome shotgun (WGS) entry which is preliminary data.</text>
</comment>
<evidence type="ECO:0000259" key="1">
    <source>
        <dbReference type="PROSITE" id="PS50144"/>
    </source>
</evidence>
<reference evidence="3" key="1">
    <citation type="journal article" date="2019" name="Curr. Biol.">
        <title>Genome Sequence of Striga asiatica Provides Insight into the Evolution of Plant Parasitism.</title>
        <authorList>
            <person name="Yoshida S."/>
            <person name="Kim S."/>
            <person name="Wafula E.K."/>
            <person name="Tanskanen J."/>
            <person name="Kim Y.M."/>
            <person name="Honaas L."/>
            <person name="Yang Z."/>
            <person name="Spallek T."/>
            <person name="Conn C.E."/>
            <person name="Ichihashi Y."/>
            <person name="Cheong K."/>
            <person name="Cui S."/>
            <person name="Der J.P."/>
            <person name="Gundlach H."/>
            <person name="Jiao Y."/>
            <person name="Hori C."/>
            <person name="Ishida J.K."/>
            <person name="Kasahara H."/>
            <person name="Kiba T."/>
            <person name="Kim M.S."/>
            <person name="Koo N."/>
            <person name="Laohavisit A."/>
            <person name="Lee Y.H."/>
            <person name="Lumba S."/>
            <person name="McCourt P."/>
            <person name="Mortimer J.C."/>
            <person name="Mutuku J.M."/>
            <person name="Nomura T."/>
            <person name="Sasaki-Sekimoto Y."/>
            <person name="Seto Y."/>
            <person name="Wang Y."/>
            <person name="Wakatake T."/>
            <person name="Sakakibara H."/>
            <person name="Demura T."/>
            <person name="Yamaguchi S."/>
            <person name="Yoneyama K."/>
            <person name="Manabe R.I."/>
            <person name="Nelson D.C."/>
            <person name="Schulman A.H."/>
            <person name="Timko M.P."/>
            <person name="dePamphilis C.W."/>
            <person name="Choi D."/>
            <person name="Shirasu K."/>
        </authorList>
    </citation>
    <scope>NUCLEOTIDE SEQUENCE [LARGE SCALE GENOMIC DNA]</scope>
    <source>
        <strain evidence="3">cv. UVA1</strain>
    </source>
</reference>
<sequence length="216" mass="24139">MDRRNPMPRKIRTNILRPKIGTQSVMEEEVGKLHKSSHVWVLRDYSRHKARLGAGQAVQSREFTAGGHRWAILFYPNGFDPEARSQGYASMYLSLKSVGAGGNGTNGVQLLYGMYAMAADEKSGRNMFKSRSEIVCFRPGQQSGSRLFLKRFPPATANDDSLKEICSSLFKEVVRCKNSACAVLQRELLAISSAPQGKLLESVIWATKLKHKMKDD</sequence>
<dbReference type="InterPro" id="IPR008974">
    <property type="entry name" value="TRAF-like"/>
</dbReference>
<dbReference type="OrthoDB" id="662532at2759"/>
<proteinExistence type="predicted"/>
<protein>
    <submittedName>
        <fullName evidence="2">BTB-POZ and MATH domain 4</fullName>
    </submittedName>
</protein>
<dbReference type="SUPFAM" id="SSF49599">
    <property type="entry name" value="TRAF domain-like"/>
    <property type="match status" value="1"/>
</dbReference>
<dbReference type="Gene3D" id="2.60.210.10">
    <property type="entry name" value="Apoptosis, Tumor Necrosis Factor Receptor Associated Protein 2, Chain A"/>
    <property type="match status" value="1"/>
</dbReference>
<dbReference type="InterPro" id="IPR002083">
    <property type="entry name" value="MATH/TRAF_dom"/>
</dbReference>
<dbReference type="EMBL" id="BKCP01007760">
    <property type="protein sequence ID" value="GER47217.1"/>
    <property type="molecule type" value="Genomic_DNA"/>
</dbReference>
<evidence type="ECO:0000313" key="3">
    <source>
        <dbReference type="Proteomes" id="UP000325081"/>
    </source>
</evidence>
<dbReference type="Proteomes" id="UP000325081">
    <property type="component" value="Unassembled WGS sequence"/>
</dbReference>
<dbReference type="PROSITE" id="PS50144">
    <property type="entry name" value="MATH"/>
    <property type="match status" value="1"/>
</dbReference>
<name>A0A5A7QS20_STRAF</name>
<gene>
    <name evidence="2" type="ORF">STAS_24296</name>
</gene>
<organism evidence="2 3">
    <name type="scientific">Striga asiatica</name>
    <name type="common">Asiatic witchweed</name>
    <name type="synonym">Buchnera asiatica</name>
    <dbReference type="NCBI Taxonomy" id="4170"/>
    <lineage>
        <taxon>Eukaryota</taxon>
        <taxon>Viridiplantae</taxon>
        <taxon>Streptophyta</taxon>
        <taxon>Embryophyta</taxon>
        <taxon>Tracheophyta</taxon>
        <taxon>Spermatophyta</taxon>
        <taxon>Magnoliopsida</taxon>
        <taxon>eudicotyledons</taxon>
        <taxon>Gunneridae</taxon>
        <taxon>Pentapetalae</taxon>
        <taxon>asterids</taxon>
        <taxon>lamiids</taxon>
        <taxon>Lamiales</taxon>
        <taxon>Orobanchaceae</taxon>
        <taxon>Buchnereae</taxon>
        <taxon>Striga</taxon>
    </lineage>
</organism>
<dbReference type="InterPro" id="IPR045005">
    <property type="entry name" value="BPM1-6"/>
</dbReference>
<dbReference type="Pfam" id="PF22486">
    <property type="entry name" value="MATH_2"/>
    <property type="match status" value="1"/>
</dbReference>